<comment type="caution">
    <text evidence="1">The sequence shown here is derived from an EMBL/GenBank/DDBJ whole genome shotgun (WGS) entry which is preliminary data.</text>
</comment>
<dbReference type="EMBL" id="JAUOEK010000172">
    <property type="protein sequence ID" value="MDO5971798.1"/>
    <property type="molecule type" value="Genomic_DNA"/>
</dbReference>
<organism evidence="1 2">
    <name type="scientific">Flavivirga aquimarina</name>
    <dbReference type="NCBI Taxonomy" id="2027862"/>
    <lineage>
        <taxon>Bacteria</taxon>
        <taxon>Pseudomonadati</taxon>
        <taxon>Bacteroidota</taxon>
        <taxon>Flavobacteriia</taxon>
        <taxon>Flavobacteriales</taxon>
        <taxon>Flavobacteriaceae</taxon>
        <taxon>Flavivirga</taxon>
    </lineage>
</organism>
<dbReference type="RefSeq" id="WP_303279512.1">
    <property type="nucleotide sequence ID" value="NZ_JAUOEK010000172.1"/>
</dbReference>
<evidence type="ECO:0000313" key="1">
    <source>
        <dbReference type="EMBL" id="MDO5971798.1"/>
    </source>
</evidence>
<sequence>MTYKPFLIEKNSSRLCLGTASRIVGFKKFFIGENLDGWYLKLRSENEALAKRVKI</sequence>
<protein>
    <submittedName>
        <fullName evidence="1">Uncharacterized protein</fullName>
    </submittedName>
</protein>
<name>A0ABT8WFG8_9FLAO</name>
<keyword evidence="2" id="KW-1185">Reference proteome</keyword>
<dbReference type="Proteomes" id="UP001176883">
    <property type="component" value="Unassembled WGS sequence"/>
</dbReference>
<proteinExistence type="predicted"/>
<evidence type="ECO:0000313" key="2">
    <source>
        <dbReference type="Proteomes" id="UP001176883"/>
    </source>
</evidence>
<gene>
    <name evidence="1" type="ORF">Q4Q35_18505</name>
</gene>
<reference evidence="1" key="1">
    <citation type="submission" date="2023-07" db="EMBL/GenBank/DDBJ databases">
        <title>Two novel species in the genus Flavivirga.</title>
        <authorList>
            <person name="Kwon K."/>
        </authorList>
    </citation>
    <scope>NUCLEOTIDE SEQUENCE</scope>
    <source>
        <strain evidence="1">KCTC 52353</strain>
    </source>
</reference>
<accession>A0ABT8WFG8</accession>